<keyword evidence="5" id="KW-0808">Transferase</keyword>
<evidence type="ECO:0000256" key="7">
    <source>
        <dbReference type="ARBA" id="ARBA00022777"/>
    </source>
</evidence>
<dbReference type="Pfam" id="PF00672">
    <property type="entry name" value="HAMP"/>
    <property type="match status" value="1"/>
</dbReference>
<dbReference type="CDD" id="cd00082">
    <property type="entry name" value="HisKA"/>
    <property type="match status" value="1"/>
</dbReference>
<feature type="domain" description="Histidine kinase" evidence="12">
    <location>
        <begin position="268"/>
        <end position="482"/>
    </location>
</feature>
<name>A0A420WZT5_9GAMM</name>
<dbReference type="SUPFAM" id="SSF55874">
    <property type="entry name" value="ATPase domain of HSP90 chaperone/DNA topoisomerase II/histidine kinase"/>
    <property type="match status" value="1"/>
</dbReference>
<dbReference type="PROSITE" id="PS50885">
    <property type="entry name" value="HAMP"/>
    <property type="match status" value="1"/>
</dbReference>
<dbReference type="RefSeq" id="WP_121171472.1">
    <property type="nucleotide sequence ID" value="NZ_RBIN01000002.1"/>
</dbReference>
<dbReference type="InterPro" id="IPR003660">
    <property type="entry name" value="HAMP_dom"/>
</dbReference>
<evidence type="ECO:0000256" key="1">
    <source>
        <dbReference type="ARBA" id="ARBA00000085"/>
    </source>
</evidence>
<evidence type="ECO:0000256" key="11">
    <source>
        <dbReference type="SAM" id="Phobius"/>
    </source>
</evidence>
<evidence type="ECO:0000256" key="8">
    <source>
        <dbReference type="ARBA" id="ARBA00022989"/>
    </source>
</evidence>
<evidence type="ECO:0000256" key="6">
    <source>
        <dbReference type="ARBA" id="ARBA00022692"/>
    </source>
</evidence>
<dbReference type="InterPro" id="IPR003661">
    <property type="entry name" value="HisK_dim/P_dom"/>
</dbReference>
<dbReference type="GO" id="GO:0005886">
    <property type="term" value="C:plasma membrane"/>
    <property type="evidence" value="ECO:0007669"/>
    <property type="project" value="TreeGrafter"/>
</dbReference>
<dbReference type="CDD" id="cd06225">
    <property type="entry name" value="HAMP"/>
    <property type="match status" value="1"/>
</dbReference>
<keyword evidence="4" id="KW-0597">Phosphoprotein</keyword>
<evidence type="ECO:0000256" key="9">
    <source>
        <dbReference type="ARBA" id="ARBA00023012"/>
    </source>
</evidence>
<feature type="transmembrane region" description="Helical" evidence="11">
    <location>
        <begin position="20"/>
        <end position="41"/>
    </location>
</feature>
<protein>
    <recommendedName>
        <fullName evidence="3">histidine kinase</fullName>
        <ecNumber evidence="3">2.7.13.3</ecNumber>
    </recommendedName>
</protein>
<dbReference type="PANTHER" id="PTHR45436">
    <property type="entry name" value="SENSOR HISTIDINE KINASE YKOH"/>
    <property type="match status" value="1"/>
</dbReference>
<keyword evidence="7 14" id="KW-0418">Kinase</keyword>
<evidence type="ECO:0000256" key="4">
    <source>
        <dbReference type="ARBA" id="ARBA00022553"/>
    </source>
</evidence>
<dbReference type="InterPro" id="IPR003594">
    <property type="entry name" value="HATPase_dom"/>
</dbReference>
<dbReference type="SUPFAM" id="SSF158472">
    <property type="entry name" value="HAMP domain-like"/>
    <property type="match status" value="1"/>
</dbReference>
<dbReference type="InterPro" id="IPR050428">
    <property type="entry name" value="TCS_sensor_his_kinase"/>
</dbReference>
<evidence type="ECO:0000313" key="14">
    <source>
        <dbReference type="EMBL" id="RKR06794.1"/>
    </source>
</evidence>
<proteinExistence type="predicted"/>
<dbReference type="InterPro" id="IPR005467">
    <property type="entry name" value="His_kinase_dom"/>
</dbReference>
<dbReference type="SMART" id="SM00387">
    <property type="entry name" value="HATPase_c"/>
    <property type="match status" value="1"/>
</dbReference>
<dbReference type="AlphaFoldDB" id="A0A420WZT5"/>
<keyword evidence="15" id="KW-1185">Reference proteome</keyword>
<dbReference type="Gene3D" id="1.10.287.130">
    <property type="match status" value="1"/>
</dbReference>
<evidence type="ECO:0000259" key="13">
    <source>
        <dbReference type="PROSITE" id="PS50885"/>
    </source>
</evidence>
<evidence type="ECO:0000256" key="3">
    <source>
        <dbReference type="ARBA" id="ARBA00012438"/>
    </source>
</evidence>
<dbReference type="Pfam" id="PF02518">
    <property type="entry name" value="HATPase_c"/>
    <property type="match status" value="1"/>
</dbReference>
<dbReference type="EC" id="2.7.13.3" evidence="3"/>
<dbReference type="PROSITE" id="PS50109">
    <property type="entry name" value="HIS_KIN"/>
    <property type="match status" value="1"/>
</dbReference>
<feature type="region of interest" description="Disordered" evidence="10">
    <location>
        <begin position="95"/>
        <end position="116"/>
    </location>
</feature>
<accession>A0A420WZT5</accession>
<evidence type="ECO:0000256" key="2">
    <source>
        <dbReference type="ARBA" id="ARBA00004370"/>
    </source>
</evidence>
<comment type="catalytic activity">
    <reaction evidence="1">
        <text>ATP + protein L-histidine = ADP + protein N-phospho-L-histidine.</text>
        <dbReference type="EC" id="2.7.13.3"/>
    </reaction>
</comment>
<dbReference type="PANTHER" id="PTHR45436:SF5">
    <property type="entry name" value="SENSOR HISTIDINE KINASE TRCS"/>
    <property type="match status" value="1"/>
</dbReference>
<keyword evidence="11" id="KW-0472">Membrane</keyword>
<dbReference type="OrthoDB" id="9804645at2"/>
<dbReference type="Pfam" id="PF00512">
    <property type="entry name" value="HisKA"/>
    <property type="match status" value="1"/>
</dbReference>
<keyword evidence="6 11" id="KW-0812">Transmembrane</keyword>
<organism evidence="14 15">
    <name type="scientific">Kushneria sinocarnis</name>
    <dbReference type="NCBI Taxonomy" id="595502"/>
    <lineage>
        <taxon>Bacteria</taxon>
        <taxon>Pseudomonadati</taxon>
        <taxon>Pseudomonadota</taxon>
        <taxon>Gammaproteobacteria</taxon>
        <taxon>Oceanospirillales</taxon>
        <taxon>Halomonadaceae</taxon>
        <taxon>Kushneria</taxon>
    </lineage>
</organism>
<dbReference type="Proteomes" id="UP000281975">
    <property type="component" value="Unassembled WGS sequence"/>
</dbReference>
<dbReference type="InterPro" id="IPR036890">
    <property type="entry name" value="HATPase_C_sf"/>
</dbReference>
<evidence type="ECO:0000256" key="10">
    <source>
        <dbReference type="SAM" id="MobiDB-lite"/>
    </source>
</evidence>
<dbReference type="InterPro" id="IPR036097">
    <property type="entry name" value="HisK_dim/P_sf"/>
</dbReference>
<evidence type="ECO:0000259" key="12">
    <source>
        <dbReference type="PROSITE" id="PS50109"/>
    </source>
</evidence>
<evidence type="ECO:0000256" key="5">
    <source>
        <dbReference type="ARBA" id="ARBA00022679"/>
    </source>
</evidence>
<comment type="subcellular location">
    <subcellularLocation>
        <location evidence="2">Membrane</location>
    </subcellularLocation>
</comment>
<dbReference type="Gene3D" id="6.10.340.10">
    <property type="match status" value="1"/>
</dbReference>
<keyword evidence="8 11" id="KW-1133">Transmembrane helix</keyword>
<reference evidence="14 15" key="1">
    <citation type="submission" date="2018-10" db="EMBL/GenBank/DDBJ databases">
        <title>Genomic Encyclopedia of Type Strains, Phase IV (KMG-IV): sequencing the most valuable type-strain genomes for metagenomic binning, comparative biology and taxonomic classification.</title>
        <authorList>
            <person name="Goeker M."/>
        </authorList>
    </citation>
    <scope>NUCLEOTIDE SEQUENCE [LARGE SCALE GENOMIC DNA]</scope>
    <source>
        <strain evidence="14 15">DSM 23229</strain>
    </source>
</reference>
<feature type="domain" description="HAMP" evidence="13">
    <location>
        <begin position="208"/>
        <end position="260"/>
    </location>
</feature>
<evidence type="ECO:0000313" key="15">
    <source>
        <dbReference type="Proteomes" id="UP000281975"/>
    </source>
</evidence>
<dbReference type="SMART" id="SM00388">
    <property type="entry name" value="HisKA"/>
    <property type="match status" value="1"/>
</dbReference>
<feature type="transmembrane region" description="Helical" evidence="11">
    <location>
        <begin position="188"/>
        <end position="210"/>
    </location>
</feature>
<dbReference type="SUPFAM" id="SSF47384">
    <property type="entry name" value="Homodimeric domain of signal transducing histidine kinase"/>
    <property type="match status" value="1"/>
</dbReference>
<dbReference type="EMBL" id="RBIN01000002">
    <property type="protein sequence ID" value="RKR06794.1"/>
    <property type="molecule type" value="Genomic_DNA"/>
</dbReference>
<comment type="caution">
    <text evidence="14">The sequence shown here is derived from an EMBL/GenBank/DDBJ whole genome shotgun (WGS) entry which is preliminary data.</text>
</comment>
<keyword evidence="9" id="KW-0902">Two-component regulatory system</keyword>
<sequence length="492" mass="54505">MSFRQWWRTTLSPLGLKLFSVIVLVNVLISGALYFTVARSIDDGFIDYLRRTQQQRIDTLTTTLAEGYRTHGSWEWLTDNRDAWQQLLRVALAPRGTQSRTGDARQPPLPPALGDPRQFVLLDEQGRRIIGRSGRHQHEAPTSRAPDELRFAAIRMGGRQVGSLGYRAPDGVFNTIDRIFLHRQLRNLGIIIVTLLISALLLAGGLAFWLGRRTRAMALATRSMAEGDYSVRLAVRGRDELAGLSRDINTLAASLERGRRDRQQWVADIAHELRTPLTVLRGEIEAIEDGVRPMDQRTLGALHQEVEQLGRLVEDLRLLAQSDAHNLAAPMTRLDLGRHLAEQLEESREALARHGLSLAHELPAGIMIHGSPHRLRQLWSNLLGNTRSYTDPPGQLAVTLSCSGEQAVVVWEDSAPGVPDQALARLTERLFRLESSRNRRHGGSGLGLSIASALTKAHHATLTPARSPLGGLRWTLCFPLASSAASPAITEE</sequence>
<gene>
    <name evidence="14" type="ORF">C7446_0792</name>
</gene>
<dbReference type="SMART" id="SM00304">
    <property type="entry name" value="HAMP"/>
    <property type="match status" value="1"/>
</dbReference>
<dbReference type="Gene3D" id="3.30.565.10">
    <property type="entry name" value="Histidine kinase-like ATPase, C-terminal domain"/>
    <property type="match status" value="1"/>
</dbReference>
<dbReference type="GO" id="GO:0000155">
    <property type="term" value="F:phosphorelay sensor kinase activity"/>
    <property type="evidence" value="ECO:0007669"/>
    <property type="project" value="InterPro"/>
</dbReference>